<protein>
    <submittedName>
        <fullName evidence="1">Uncharacterized protein</fullName>
    </submittedName>
</protein>
<dbReference type="Proteomes" id="UP000245880">
    <property type="component" value="Unassembled WGS sequence"/>
</dbReference>
<accession>A0A316B713</accession>
<organism evidence="1 2">
    <name type="scientific">Dyadobacter jejuensis</name>
    <dbReference type="NCBI Taxonomy" id="1082580"/>
    <lineage>
        <taxon>Bacteria</taxon>
        <taxon>Pseudomonadati</taxon>
        <taxon>Bacteroidota</taxon>
        <taxon>Cytophagia</taxon>
        <taxon>Cytophagales</taxon>
        <taxon>Spirosomataceae</taxon>
        <taxon>Dyadobacter</taxon>
    </lineage>
</organism>
<sequence length="111" mass="12697">MRTNENAIRKYALFGSKLRGSAYIESVLEALLLEMETPANLKKLGAQMKVEWSRQSVEVQILSGAFKHSTVLDPNGMSTRCFQQKSLLRPKLPKVRKVNSNRFSSDYRDDF</sequence>
<dbReference type="AlphaFoldDB" id="A0A316B713"/>
<dbReference type="EMBL" id="QGDT01000004">
    <property type="protein sequence ID" value="PWJ58387.1"/>
    <property type="molecule type" value="Genomic_DNA"/>
</dbReference>
<proteinExistence type="predicted"/>
<evidence type="ECO:0000313" key="1">
    <source>
        <dbReference type="EMBL" id="PWJ58387.1"/>
    </source>
</evidence>
<comment type="caution">
    <text evidence="1">The sequence shown here is derived from an EMBL/GenBank/DDBJ whole genome shotgun (WGS) entry which is preliminary data.</text>
</comment>
<dbReference type="OrthoDB" id="966091at2"/>
<name>A0A316B713_9BACT</name>
<keyword evidence="2" id="KW-1185">Reference proteome</keyword>
<gene>
    <name evidence="1" type="ORF">CLV98_104246</name>
</gene>
<evidence type="ECO:0000313" key="2">
    <source>
        <dbReference type="Proteomes" id="UP000245880"/>
    </source>
</evidence>
<reference evidence="1 2" key="1">
    <citation type="submission" date="2018-03" db="EMBL/GenBank/DDBJ databases">
        <title>Genomic Encyclopedia of Archaeal and Bacterial Type Strains, Phase II (KMG-II): from individual species to whole genera.</title>
        <authorList>
            <person name="Goeker M."/>
        </authorList>
    </citation>
    <scope>NUCLEOTIDE SEQUENCE [LARGE SCALE GENOMIC DNA]</scope>
    <source>
        <strain evidence="1 2">DSM 100346</strain>
    </source>
</reference>
<dbReference type="RefSeq" id="WP_109674243.1">
    <property type="nucleotide sequence ID" value="NZ_QGDT01000004.1"/>
</dbReference>